<organism evidence="1 2">
    <name type="scientific">Aphanomyces euteiches</name>
    <dbReference type="NCBI Taxonomy" id="100861"/>
    <lineage>
        <taxon>Eukaryota</taxon>
        <taxon>Sar</taxon>
        <taxon>Stramenopiles</taxon>
        <taxon>Oomycota</taxon>
        <taxon>Saprolegniomycetes</taxon>
        <taxon>Saprolegniales</taxon>
        <taxon>Verrucalvaceae</taxon>
        <taxon>Aphanomyces</taxon>
    </lineage>
</organism>
<reference evidence="1 2" key="1">
    <citation type="submission" date="2019-07" db="EMBL/GenBank/DDBJ databases">
        <title>Genomics analysis of Aphanomyces spp. identifies a new class of oomycete effector associated with host adaptation.</title>
        <authorList>
            <person name="Gaulin E."/>
        </authorList>
    </citation>
    <scope>NUCLEOTIDE SEQUENCE [LARGE SCALE GENOMIC DNA]</scope>
    <source>
        <strain evidence="1 2">ATCC 201684</strain>
    </source>
</reference>
<evidence type="ECO:0000313" key="1">
    <source>
        <dbReference type="EMBL" id="KAF0737427.1"/>
    </source>
</evidence>
<evidence type="ECO:0000313" key="2">
    <source>
        <dbReference type="Proteomes" id="UP000481153"/>
    </source>
</evidence>
<dbReference type="VEuPathDB" id="FungiDB:AeMF1_011191"/>
<accession>A0A6G0XBA8</accession>
<name>A0A6G0XBA8_9STRA</name>
<comment type="caution">
    <text evidence="1">The sequence shown here is derived from an EMBL/GenBank/DDBJ whole genome shotgun (WGS) entry which is preliminary data.</text>
</comment>
<dbReference type="AlphaFoldDB" id="A0A6G0XBA8"/>
<proteinExistence type="predicted"/>
<dbReference type="EMBL" id="VJMJ01000084">
    <property type="protein sequence ID" value="KAF0737427.1"/>
    <property type="molecule type" value="Genomic_DNA"/>
</dbReference>
<sequence>MVLKSRRPMLSDNAPDAIDQLSNELHHGLDKAKTLERIWGVVRFDKASVATTTTTLLVVILDLRLASPDINYWIAAVLDAYTATVGFSIHDKPFKTAFLLMLTRIIKLPDSTGAFIDSKCKVASCVANLIEMAGAPAAEMILQESSLMAHLCDLVRQLHAQLGPLRALWRLVYYSPSARPVVRDVLATVDLDSFDKQVQGVLASMGPLLEPTPAPEVN</sequence>
<keyword evidence="2" id="KW-1185">Reference proteome</keyword>
<protein>
    <submittedName>
        <fullName evidence="1">Uncharacterized protein</fullName>
    </submittedName>
</protein>
<gene>
    <name evidence="1" type="ORF">Ae201684_006589</name>
</gene>
<dbReference type="Proteomes" id="UP000481153">
    <property type="component" value="Unassembled WGS sequence"/>
</dbReference>